<dbReference type="GO" id="GO:0005085">
    <property type="term" value="F:guanyl-nucleotide exchange factor activity"/>
    <property type="evidence" value="ECO:0007669"/>
    <property type="project" value="TreeGrafter"/>
</dbReference>
<dbReference type="InterPro" id="IPR000649">
    <property type="entry name" value="IF-2B-related"/>
</dbReference>
<evidence type="ECO:0000313" key="5">
    <source>
        <dbReference type="EMBL" id="CAD8115974.1"/>
    </source>
</evidence>
<evidence type="ECO:0000256" key="1">
    <source>
        <dbReference type="ARBA" id="ARBA00022490"/>
    </source>
</evidence>
<comment type="caution">
    <text evidence="5">The sequence shown here is derived from an EMBL/GenBank/DDBJ whole genome shotgun (WGS) entry which is preliminary data.</text>
</comment>
<evidence type="ECO:0000256" key="3">
    <source>
        <dbReference type="ARBA" id="ARBA00022917"/>
    </source>
</evidence>
<comment type="similarity">
    <text evidence="4">Belongs to the eIF-2B alpha/beta/delta subunits family.</text>
</comment>
<dbReference type="GO" id="GO:0005851">
    <property type="term" value="C:eukaryotic translation initiation factor 2B complex"/>
    <property type="evidence" value="ECO:0007669"/>
    <property type="project" value="TreeGrafter"/>
</dbReference>
<organism evidence="5 6">
    <name type="scientific">Paramecium sonneborni</name>
    <dbReference type="NCBI Taxonomy" id="65129"/>
    <lineage>
        <taxon>Eukaryota</taxon>
        <taxon>Sar</taxon>
        <taxon>Alveolata</taxon>
        <taxon>Ciliophora</taxon>
        <taxon>Intramacronucleata</taxon>
        <taxon>Oligohymenophorea</taxon>
        <taxon>Peniculida</taxon>
        <taxon>Parameciidae</taxon>
        <taxon>Paramecium</taxon>
    </lineage>
</organism>
<dbReference type="OrthoDB" id="269919at2759"/>
<keyword evidence="1" id="KW-0963">Cytoplasm</keyword>
<keyword evidence="6" id="KW-1185">Reference proteome</keyword>
<dbReference type="PANTHER" id="PTHR45859:SF1">
    <property type="entry name" value="TRANSLATION INITIATION FACTOR EIF-2B SUBUNIT BETA"/>
    <property type="match status" value="1"/>
</dbReference>
<keyword evidence="3" id="KW-0648">Protein biosynthesis</keyword>
<dbReference type="AlphaFoldDB" id="A0A8S1QLB6"/>
<dbReference type="PANTHER" id="PTHR45859">
    <property type="entry name" value="TRANSLATION INITIATION FACTOR EIF-2B SUBUNIT BETA"/>
    <property type="match status" value="1"/>
</dbReference>
<dbReference type="EMBL" id="CAJJDN010000109">
    <property type="protein sequence ID" value="CAD8115974.1"/>
    <property type="molecule type" value="Genomic_DNA"/>
</dbReference>
<dbReference type="GO" id="GO:0003743">
    <property type="term" value="F:translation initiation factor activity"/>
    <property type="evidence" value="ECO:0007669"/>
    <property type="project" value="UniProtKB-KW"/>
</dbReference>
<evidence type="ECO:0000256" key="4">
    <source>
        <dbReference type="RuleBase" id="RU003814"/>
    </source>
</evidence>
<proteinExistence type="inferred from homology"/>
<evidence type="ECO:0000313" key="6">
    <source>
        <dbReference type="Proteomes" id="UP000692954"/>
    </source>
</evidence>
<dbReference type="InterPro" id="IPR051855">
    <property type="entry name" value="eIF2B_beta_subunit"/>
</dbReference>
<sequence length="182" mass="21220">MQALKTHLSASQDKLPQNFTIDDYETNIILESETEKLGKQFTIDLDKHKLNVTLIPFTNAYAIMQRVNKILLGIDEILKNRGFLMLSGTYAICVLAQQLAIPVIVYLEHINQLKIMHLIKQHLMNLYLHQQQIQILLLIKQITFDYVPPDYISLYITNQGQYTPQSIYQLFSDFYDVQDEDI</sequence>
<dbReference type="Pfam" id="PF01008">
    <property type="entry name" value="IF-2B"/>
    <property type="match status" value="1"/>
</dbReference>
<reference evidence="5" key="1">
    <citation type="submission" date="2021-01" db="EMBL/GenBank/DDBJ databases">
        <authorList>
            <consortium name="Genoscope - CEA"/>
            <person name="William W."/>
        </authorList>
    </citation>
    <scope>NUCLEOTIDE SEQUENCE</scope>
</reference>
<gene>
    <name evidence="5" type="ORF">PSON_ATCC_30995.1.T1090205</name>
</gene>
<keyword evidence="2" id="KW-0396">Initiation factor</keyword>
<protein>
    <submittedName>
        <fullName evidence="5">Uncharacterized protein</fullName>
    </submittedName>
</protein>
<evidence type="ECO:0000256" key="2">
    <source>
        <dbReference type="ARBA" id="ARBA00022540"/>
    </source>
</evidence>
<name>A0A8S1QLB6_9CILI</name>
<accession>A0A8S1QLB6</accession>
<dbReference type="Proteomes" id="UP000692954">
    <property type="component" value="Unassembled WGS sequence"/>
</dbReference>